<dbReference type="InterPro" id="IPR011004">
    <property type="entry name" value="Trimer_LpxA-like_sf"/>
</dbReference>
<comment type="caution">
    <text evidence="3">The sequence shown here is derived from an EMBL/GenBank/DDBJ whole genome shotgun (WGS) entry which is preliminary data.</text>
</comment>
<dbReference type="InterPro" id="IPR051159">
    <property type="entry name" value="Hexapeptide_acetyltransf"/>
</dbReference>
<dbReference type="RefSeq" id="WP_237603388.1">
    <property type="nucleotide sequence ID" value="NZ_JAIRBA010000022.1"/>
</dbReference>
<dbReference type="GO" id="GO:0008374">
    <property type="term" value="F:O-acyltransferase activity"/>
    <property type="evidence" value="ECO:0007669"/>
    <property type="project" value="TreeGrafter"/>
</dbReference>
<proteinExistence type="inferred from homology"/>
<evidence type="ECO:0000256" key="1">
    <source>
        <dbReference type="ARBA" id="ARBA00007274"/>
    </source>
</evidence>
<dbReference type="Pfam" id="PF00132">
    <property type="entry name" value="Hexapep"/>
    <property type="match status" value="1"/>
</dbReference>
<evidence type="ECO:0000256" key="2">
    <source>
        <dbReference type="ARBA" id="ARBA00022679"/>
    </source>
</evidence>
<dbReference type="InterPro" id="IPR001451">
    <property type="entry name" value="Hexapep"/>
</dbReference>
<reference evidence="3" key="1">
    <citation type="submission" date="2021-09" db="EMBL/GenBank/DDBJ databases">
        <title>Genome of Aequorivita sp. strain F47161.</title>
        <authorList>
            <person name="Wang Y."/>
        </authorList>
    </citation>
    <scope>NUCLEOTIDE SEQUENCE</scope>
    <source>
        <strain evidence="3">F47161</strain>
    </source>
</reference>
<gene>
    <name evidence="3" type="ORF">K8089_11250</name>
</gene>
<dbReference type="PANTHER" id="PTHR23416:SF23">
    <property type="entry name" value="ACETYLTRANSFERASE C18B11.09C-RELATED"/>
    <property type="match status" value="1"/>
</dbReference>
<protein>
    <submittedName>
        <fullName evidence="3">Acyltransferase</fullName>
    </submittedName>
</protein>
<evidence type="ECO:0000313" key="3">
    <source>
        <dbReference type="EMBL" id="MCG2419600.1"/>
    </source>
</evidence>
<dbReference type="EMBL" id="JAIRBA010000022">
    <property type="protein sequence ID" value="MCG2419600.1"/>
    <property type="molecule type" value="Genomic_DNA"/>
</dbReference>
<dbReference type="PANTHER" id="PTHR23416">
    <property type="entry name" value="SIALIC ACID SYNTHASE-RELATED"/>
    <property type="match status" value="1"/>
</dbReference>
<dbReference type="CDD" id="cd04647">
    <property type="entry name" value="LbH_MAT_like"/>
    <property type="match status" value="1"/>
</dbReference>
<dbReference type="SUPFAM" id="SSF51161">
    <property type="entry name" value="Trimeric LpxA-like enzymes"/>
    <property type="match status" value="1"/>
</dbReference>
<organism evidence="3 4">
    <name type="scientific">Aequorivita vitellina</name>
    <dbReference type="NCBI Taxonomy" id="2874475"/>
    <lineage>
        <taxon>Bacteria</taxon>
        <taxon>Pseudomonadati</taxon>
        <taxon>Bacteroidota</taxon>
        <taxon>Flavobacteriia</taxon>
        <taxon>Flavobacteriales</taxon>
        <taxon>Flavobacteriaceae</taxon>
        <taxon>Aequorivita</taxon>
    </lineage>
</organism>
<comment type="similarity">
    <text evidence="1">Belongs to the transferase hexapeptide repeat family.</text>
</comment>
<name>A0A9X1U268_9FLAO</name>
<keyword evidence="3" id="KW-0012">Acyltransferase</keyword>
<accession>A0A9X1U268</accession>
<dbReference type="AlphaFoldDB" id="A0A9X1U268"/>
<keyword evidence="2" id="KW-0808">Transferase</keyword>
<keyword evidence="4" id="KW-1185">Reference proteome</keyword>
<sequence>MKYNFLSTNRNIKGNYKAHQPIVCNGSGKISFGQNVNFGVINSPSFYNTYAYLEARGKEANISFGDNVNINNGFSIIAERSITVDSNVLIGYNCQIADSDFHDLNVANRMETDPFPKEVIIGKNVFVGNNVTILKGVVIGENTVVANGSVVTKSFPKDVIIGGVPAKIIKEL</sequence>
<dbReference type="Gene3D" id="2.160.10.10">
    <property type="entry name" value="Hexapeptide repeat proteins"/>
    <property type="match status" value="1"/>
</dbReference>
<dbReference type="Proteomes" id="UP001139461">
    <property type="component" value="Unassembled WGS sequence"/>
</dbReference>
<evidence type="ECO:0000313" key="4">
    <source>
        <dbReference type="Proteomes" id="UP001139461"/>
    </source>
</evidence>